<protein>
    <submittedName>
        <fullName evidence="2">Molybdopterin molybdenumtransferase MoeA</fullName>
    </submittedName>
</protein>
<dbReference type="PANTHER" id="PTHR10192:SF19">
    <property type="entry name" value="MOLYBDOPTERIN BIOSYNTHESIS PROTEIN MJ0666-RELATED"/>
    <property type="match status" value="1"/>
</dbReference>
<dbReference type="InterPro" id="IPR036688">
    <property type="entry name" value="MoeA_C_domain_IV_sf"/>
</dbReference>
<dbReference type="PANTHER" id="PTHR10192">
    <property type="entry name" value="MOLYBDOPTERIN BIOSYNTHESIS PROTEIN"/>
    <property type="match status" value="1"/>
</dbReference>
<feature type="domain" description="MoaB/Mog" evidence="1">
    <location>
        <begin position="179"/>
        <end position="321"/>
    </location>
</feature>
<dbReference type="Gene3D" id="3.40.980.10">
    <property type="entry name" value="MoaB/Mog-like domain"/>
    <property type="match status" value="1"/>
</dbReference>
<gene>
    <name evidence="2" type="ORF">CGL51_05895</name>
    <name evidence="3" type="ORF">CGL52_06685</name>
</gene>
<dbReference type="Proteomes" id="UP000257123">
    <property type="component" value="Unassembled WGS sequence"/>
</dbReference>
<evidence type="ECO:0000313" key="3">
    <source>
        <dbReference type="EMBL" id="RFA98600.1"/>
    </source>
</evidence>
<dbReference type="Pfam" id="PF03453">
    <property type="entry name" value="MoeA_N"/>
    <property type="match status" value="1"/>
</dbReference>
<dbReference type="GO" id="GO:0005737">
    <property type="term" value="C:cytoplasm"/>
    <property type="evidence" value="ECO:0007669"/>
    <property type="project" value="TreeGrafter"/>
</dbReference>
<dbReference type="SUPFAM" id="SSF63882">
    <property type="entry name" value="MoeA N-terminal region -like"/>
    <property type="match status" value="1"/>
</dbReference>
<dbReference type="InterPro" id="IPR001453">
    <property type="entry name" value="MoaB/Mog_dom"/>
</dbReference>
<dbReference type="InterPro" id="IPR038987">
    <property type="entry name" value="MoeA-like"/>
</dbReference>
<evidence type="ECO:0000259" key="1">
    <source>
        <dbReference type="SMART" id="SM00852"/>
    </source>
</evidence>
<dbReference type="CDD" id="cd00887">
    <property type="entry name" value="MoeA"/>
    <property type="match status" value="1"/>
</dbReference>
<dbReference type="Pfam" id="PF00994">
    <property type="entry name" value="MoCF_biosynth"/>
    <property type="match status" value="1"/>
</dbReference>
<dbReference type="InterPro" id="IPR036425">
    <property type="entry name" value="MoaB/Mog-like_dom_sf"/>
</dbReference>
<dbReference type="Gene3D" id="2.170.190.11">
    <property type="entry name" value="Molybdopterin biosynthesis moea protein, domain 3"/>
    <property type="match status" value="1"/>
</dbReference>
<evidence type="ECO:0000313" key="5">
    <source>
        <dbReference type="Proteomes" id="UP000257123"/>
    </source>
</evidence>
<dbReference type="AlphaFoldDB" id="A0A371QZQ4"/>
<comment type="caution">
    <text evidence="2">The sequence shown here is derived from an EMBL/GenBank/DDBJ whole genome shotgun (WGS) entry which is preliminary data.</text>
</comment>
<organism evidence="2 5">
    <name type="scientific">Pyrobaculum aerophilum</name>
    <dbReference type="NCBI Taxonomy" id="13773"/>
    <lineage>
        <taxon>Archaea</taxon>
        <taxon>Thermoproteota</taxon>
        <taxon>Thermoprotei</taxon>
        <taxon>Thermoproteales</taxon>
        <taxon>Thermoproteaceae</taxon>
        <taxon>Pyrobaculum</taxon>
    </lineage>
</organism>
<dbReference type="GO" id="GO:0061599">
    <property type="term" value="F:molybdopterin molybdotransferase activity"/>
    <property type="evidence" value="ECO:0007669"/>
    <property type="project" value="TreeGrafter"/>
</dbReference>
<dbReference type="InterPro" id="IPR005110">
    <property type="entry name" value="MoeA_linker/N"/>
</dbReference>
<proteinExistence type="predicted"/>
<sequence>MRYLSGLNPIAKVVEILPQVKRISEVERVATWDAAGRVAARDVIAPYDYPPFPRAAYDGYAVSSDATPGRFRVIGTVLVGQYRRDLEVRGNEAVYVTVGAFLPEGADAVVPEEAVEREGEYVVVKAKYEKYANADPPGSYVRKGLVLLSQGTVVTPFDVVGLLDVGITTIYAYRRVKVGIIATGDELITPPIDPEVAAELVMRGKVIESTASLVTWYINTYMPYVSVEEKVVTSDKHEEVRAYVEKFLELYDAVIITGGAGPSEIDHFYKLGFGGLRGFRMKPGRPTSVAVVNGKPVFGLSGYPISALHGVIRIVEPVLRHMANVTKAPGLGWLYATITQDLHGEMAQIVRVKLEAGEGGLYAKPIKAKHHSFTEPEACGVALIPPGGVKKGDIVPVLAYRDVRRLGSAST</sequence>
<dbReference type="InterPro" id="IPR036135">
    <property type="entry name" value="MoeA_linker/N_sf"/>
</dbReference>
<dbReference type="EMBL" id="NMUE01000014">
    <property type="protein sequence ID" value="RFA96193.1"/>
    <property type="molecule type" value="Genomic_DNA"/>
</dbReference>
<evidence type="ECO:0000313" key="2">
    <source>
        <dbReference type="EMBL" id="RFA96193.1"/>
    </source>
</evidence>
<dbReference type="GO" id="GO:0006777">
    <property type="term" value="P:Mo-molybdopterin cofactor biosynthetic process"/>
    <property type="evidence" value="ECO:0007669"/>
    <property type="project" value="TreeGrafter"/>
</dbReference>
<dbReference type="Gene3D" id="2.40.340.10">
    <property type="entry name" value="MoeA, C-terminal, domain IV"/>
    <property type="match status" value="1"/>
</dbReference>
<reference evidence="4 5" key="1">
    <citation type="submission" date="2017-07" db="EMBL/GenBank/DDBJ databases">
        <title>Draft genome sequence of aerobic hyperthermophilic archaea, Pyrobaculum aerophilum YKB31 and YKB32.</title>
        <authorList>
            <person name="Mochizuki T."/>
            <person name="Berliner A.J."/>
            <person name="Yoshida-Takashima Y."/>
            <person name="Takaki Y."/>
            <person name="Nunoura T."/>
            <person name="Takai K."/>
        </authorList>
    </citation>
    <scope>NUCLEOTIDE SEQUENCE [LARGE SCALE GENOMIC DNA]</scope>
    <source>
        <strain evidence="2 5">YKB31</strain>
        <strain evidence="3 4">YKB32</strain>
    </source>
</reference>
<name>A0A371QZQ4_9CREN</name>
<accession>A0A371QZQ4</accession>
<dbReference type="RefSeq" id="WP_116421049.1">
    <property type="nucleotide sequence ID" value="NZ_NMUE01000014.1"/>
</dbReference>
<dbReference type="SMART" id="SM00852">
    <property type="entry name" value="MoCF_biosynth"/>
    <property type="match status" value="1"/>
</dbReference>
<dbReference type="EMBL" id="NMUF01000015">
    <property type="protein sequence ID" value="RFA98600.1"/>
    <property type="molecule type" value="Genomic_DNA"/>
</dbReference>
<dbReference type="OrthoDB" id="31371at2157"/>
<dbReference type="Gene3D" id="3.90.105.10">
    <property type="entry name" value="Molybdopterin biosynthesis moea protein, domain 2"/>
    <property type="match status" value="1"/>
</dbReference>
<dbReference type="Proteomes" id="UP000256877">
    <property type="component" value="Unassembled WGS sequence"/>
</dbReference>
<dbReference type="SUPFAM" id="SSF53218">
    <property type="entry name" value="Molybdenum cofactor biosynthesis proteins"/>
    <property type="match status" value="1"/>
</dbReference>
<evidence type="ECO:0000313" key="4">
    <source>
        <dbReference type="Proteomes" id="UP000256877"/>
    </source>
</evidence>
<keyword evidence="2" id="KW-0808">Transferase</keyword>